<evidence type="ECO:0000256" key="1">
    <source>
        <dbReference type="ARBA" id="ARBA00022723"/>
    </source>
</evidence>
<dbReference type="GO" id="GO:0051536">
    <property type="term" value="F:iron-sulfur cluster binding"/>
    <property type="evidence" value="ECO:0007669"/>
    <property type="project" value="UniProtKB-KW"/>
</dbReference>
<dbReference type="PROSITE" id="PS51379">
    <property type="entry name" value="4FE4S_FER_2"/>
    <property type="match status" value="2"/>
</dbReference>
<proteinExistence type="predicted"/>
<dbReference type="Gene3D" id="3.30.70.20">
    <property type="match status" value="1"/>
</dbReference>
<reference evidence="5 6" key="1">
    <citation type="submission" date="2018-08" db="EMBL/GenBank/DDBJ databases">
        <title>A genome reference for cultivated species of the human gut microbiota.</title>
        <authorList>
            <person name="Zou Y."/>
            <person name="Xue W."/>
            <person name="Luo G."/>
        </authorList>
    </citation>
    <scope>NUCLEOTIDE SEQUENCE [LARGE SCALE GENOMIC DNA]</scope>
    <source>
        <strain evidence="5 6">AM34-25</strain>
    </source>
</reference>
<dbReference type="EMBL" id="QSIF01000049">
    <property type="protein sequence ID" value="RHC71233.1"/>
    <property type="molecule type" value="Genomic_DNA"/>
</dbReference>
<gene>
    <name evidence="5" type="ORF">DW831_19045</name>
</gene>
<dbReference type="Pfam" id="PF04432">
    <property type="entry name" value="FrhB_FdhB_C"/>
    <property type="match status" value="1"/>
</dbReference>
<feature type="domain" description="4Fe-4S ferredoxin-type" evidence="4">
    <location>
        <begin position="6"/>
        <end position="35"/>
    </location>
</feature>
<dbReference type="InterPro" id="IPR017900">
    <property type="entry name" value="4Fe4S_Fe_S_CS"/>
</dbReference>
<evidence type="ECO:0000313" key="5">
    <source>
        <dbReference type="EMBL" id="RHC71233.1"/>
    </source>
</evidence>
<dbReference type="InterPro" id="IPR017896">
    <property type="entry name" value="4Fe4S_Fe-S-bd"/>
</dbReference>
<evidence type="ECO:0000259" key="4">
    <source>
        <dbReference type="PROSITE" id="PS51379"/>
    </source>
</evidence>
<sequence length="400" mass="45572">MNEMIHVGLLSKEKCCGCTACYSICTRGAISMKRDEQGFSYPEIDENLCTQCGLCVRTCPSLSPKFYKSIKCFGAKHINKQEQLSSTSGGFAAALSDYVIGKGGVVYGVALDDVKYVRTVRINSRADLPKLKGSKYVQTDPCETFRQAGADLKYGLFVAYFGTSCNIDGLRHYLLCKNISTSNLVTIDLICHGVPSPQIFEDYIDYLSKRKPVNNFYFRTKAKGWGFGSKTFSPSVCYSDGENVCDKPITLAYQQLFFSNNCLRPHCYECPYAQMGRAADFTIADFWGISIFHPQYFDKDGVSLVLINSNNALNIFNNLQNIDSFETTTEIAYFKQENQRRPSQKNSAYEQFWKDYHQKGIEYILQHYTILNKYLLFKYYTKEKLNLLLNKICKKKNLIL</sequence>
<dbReference type="SUPFAM" id="SSF54862">
    <property type="entry name" value="4Fe-4S ferredoxins"/>
    <property type="match status" value="1"/>
</dbReference>
<keyword evidence="1" id="KW-0479">Metal-binding</keyword>
<keyword evidence="2" id="KW-0408">Iron</keyword>
<evidence type="ECO:0000256" key="3">
    <source>
        <dbReference type="ARBA" id="ARBA00023014"/>
    </source>
</evidence>
<keyword evidence="3" id="KW-0411">Iron-sulfur</keyword>
<dbReference type="GO" id="GO:0046872">
    <property type="term" value="F:metal ion binding"/>
    <property type="evidence" value="ECO:0007669"/>
    <property type="project" value="UniProtKB-KW"/>
</dbReference>
<feature type="domain" description="4Fe-4S ferredoxin-type" evidence="4">
    <location>
        <begin position="40"/>
        <end position="69"/>
    </location>
</feature>
<accession>A0A414BB16</accession>
<dbReference type="InterPro" id="IPR052977">
    <property type="entry name" value="Polyferredoxin-like_ET"/>
</dbReference>
<organism evidence="5 6">
    <name type="scientific">Bacteroides uniformis</name>
    <dbReference type="NCBI Taxonomy" id="820"/>
    <lineage>
        <taxon>Bacteria</taxon>
        <taxon>Pseudomonadati</taxon>
        <taxon>Bacteroidota</taxon>
        <taxon>Bacteroidia</taxon>
        <taxon>Bacteroidales</taxon>
        <taxon>Bacteroidaceae</taxon>
        <taxon>Bacteroides</taxon>
    </lineage>
</organism>
<comment type="caution">
    <text evidence="5">The sequence shown here is derived from an EMBL/GenBank/DDBJ whole genome shotgun (WGS) entry which is preliminary data.</text>
</comment>
<evidence type="ECO:0000313" key="6">
    <source>
        <dbReference type="Proteomes" id="UP000284514"/>
    </source>
</evidence>
<dbReference type="InterPro" id="IPR007525">
    <property type="entry name" value="FrhB_FdhB_C"/>
</dbReference>
<dbReference type="PANTHER" id="PTHR43193:SF2">
    <property type="entry name" value="POLYFERREDOXIN PROTEIN FWDF"/>
    <property type="match status" value="1"/>
</dbReference>
<dbReference type="Proteomes" id="UP000284514">
    <property type="component" value="Unassembled WGS sequence"/>
</dbReference>
<dbReference type="PANTHER" id="PTHR43193">
    <property type="match status" value="1"/>
</dbReference>
<evidence type="ECO:0000256" key="2">
    <source>
        <dbReference type="ARBA" id="ARBA00023004"/>
    </source>
</evidence>
<name>A0A414BB16_BACUN</name>
<dbReference type="Pfam" id="PF12838">
    <property type="entry name" value="Fer4_7"/>
    <property type="match status" value="1"/>
</dbReference>
<dbReference type="PROSITE" id="PS00198">
    <property type="entry name" value="4FE4S_FER_1"/>
    <property type="match status" value="1"/>
</dbReference>
<protein>
    <submittedName>
        <fullName evidence="5">4Fe-4S dicluster domain-containing protein</fullName>
    </submittedName>
</protein>
<dbReference type="AlphaFoldDB" id="A0A414BB16"/>